<dbReference type="EMBL" id="REGN01009191">
    <property type="protein sequence ID" value="RNA01727.1"/>
    <property type="molecule type" value="Genomic_DNA"/>
</dbReference>
<organism evidence="1 2">
    <name type="scientific">Brachionus plicatilis</name>
    <name type="common">Marine rotifer</name>
    <name type="synonym">Brachionus muelleri</name>
    <dbReference type="NCBI Taxonomy" id="10195"/>
    <lineage>
        <taxon>Eukaryota</taxon>
        <taxon>Metazoa</taxon>
        <taxon>Spiralia</taxon>
        <taxon>Gnathifera</taxon>
        <taxon>Rotifera</taxon>
        <taxon>Eurotatoria</taxon>
        <taxon>Monogononta</taxon>
        <taxon>Pseudotrocha</taxon>
        <taxon>Ploima</taxon>
        <taxon>Brachionidae</taxon>
        <taxon>Brachionus</taxon>
    </lineage>
</organism>
<reference evidence="1 2" key="1">
    <citation type="journal article" date="2018" name="Sci. Rep.">
        <title>Genomic signatures of local adaptation to the degree of environmental predictability in rotifers.</title>
        <authorList>
            <person name="Franch-Gras L."/>
            <person name="Hahn C."/>
            <person name="Garcia-Roger E.M."/>
            <person name="Carmona M.J."/>
            <person name="Serra M."/>
            <person name="Gomez A."/>
        </authorList>
    </citation>
    <scope>NUCLEOTIDE SEQUENCE [LARGE SCALE GENOMIC DNA]</scope>
    <source>
        <strain evidence="1">HYR1</strain>
    </source>
</reference>
<protein>
    <submittedName>
        <fullName evidence="1">Uncharacterized protein</fullName>
    </submittedName>
</protein>
<comment type="caution">
    <text evidence="1">The sequence shown here is derived from an EMBL/GenBank/DDBJ whole genome shotgun (WGS) entry which is preliminary data.</text>
</comment>
<gene>
    <name evidence="1" type="ORF">BpHYR1_015606</name>
</gene>
<name>A0A3M7PRF6_BRAPC</name>
<accession>A0A3M7PRF6</accession>
<evidence type="ECO:0000313" key="2">
    <source>
        <dbReference type="Proteomes" id="UP000276133"/>
    </source>
</evidence>
<evidence type="ECO:0000313" key="1">
    <source>
        <dbReference type="EMBL" id="RNA01727.1"/>
    </source>
</evidence>
<dbReference type="Proteomes" id="UP000276133">
    <property type="component" value="Unassembled WGS sequence"/>
</dbReference>
<sequence>MKSNFSLNKDNVSSKKLYFRLNRSPGLGIRYKKERGQINLNLEKVQEGFLLFKSLIHLFENMRTN</sequence>
<keyword evidence="2" id="KW-1185">Reference proteome</keyword>
<proteinExistence type="predicted"/>
<dbReference type="AlphaFoldDB" id="A0A3M7PRF6"/>